<evidence type="ECO:0000313" key="10">
    <source>
        <dbReference type="EMBL" id="PON54250.1"/>
    </source>
</evidence>
<evidence type="ECO:0000256" key="3">
    <source>
        <dbReference type="ARBA" id="ARBA00022670"/>
    </source>
</evidence>
<name>A0A2P5BZN2_PARAD</name>
<dbReference type="InterPro" id="IPR041469">
    <property type="entry name" value="Subtilisin-like_FN3"/>
</dbReference>
<evidence type="ECO:0000256" key="1">
    <source>
        <dbReference type="ARBA" id="ARBA00004613"/>
    </source>
</evidence>
<comment type="similarity">
    <text evidence="2 7">Belongs to the peptidase S8 family.</text>
</comment>
<keyword evidence="4" id="KW-0732">Signal</keyword>
<dbReference type="Gene3D" id="3.40.50.200">
    <property type="entry name" value="Peptidase S8/S53 domain"/>
    <property type="match status" value="1"/>
</dbReference>
<gene>
    <name evidence="10" type="ORF">PanWU01x14_196400</name>
</gene>
<feature type="domain" description="Peptidase S8/S53" evidence="8">
    <location>
        <begin position="38"/>
        <end position="140"/>
    </location>
</feature>
<accession>A0A2P5BZN2</accession>
<comment type="caution">
    <text evidence="7">Lacks conserved residue(s) required for the propagation of feature annotation.</text>
</comment>
<organism evidence="10 11">
    <name type="scientific">Parasponia andersonii</name>
    <name type="common">Sponia andersonii</name>
    <dbReference type="NCBI Taxonomy" id="3476"/>
    <lineage>
        <taxon>Eukaryota</taxon>
        <taxon>Viridiplantae</taxon>
        <taxon>Streptophyta</taxon>
        <taxon>Embryophyta</taxon>
        <taxon>Tracheophyta</taxon>
        <taxon>Spermatophyta</taxon>
        <taxon>Magnoliopsida</taxon>
        <taxon>eudicotyledons</taxon>
        <taxon>Gunneridae</taxon>
        <taxon>Pentapetalae</taxon>
        <taxon>rosids</taxon>
        <taxon>fabids</taxon>
        <taxon>Rosales</taxon>
        <taxon>Cannabaceae</taxon>
        <taxon>Parasponia</taxon>
    </lineage>
</organism>
<dbReference type="GO" id="GO:0004252">
    <property type="term" value="F:serine-type endopeptidase activity"/>
    <property type="evidence" value="ECO:0007669"/>
    <property type="project" value="InterPro"/>
</dbReference>
<reference evidence="11" key="1">
    <citation type="submission" date="2016-06" db="EMBL/GenBank/DDBJ databases">
        <title>Parallel loss of symbiosis genes in relatives of nitrogen-fixing non-legume Parasponia.</title>
        <authorList>
            <person name="Van Velzen R."/>
            <person name="Holmer R."/>
            <person name="Bu F."/>
            <person name="Rutten L."/>
            <person name="Van Zeijl A."/>
            <person name="Liu W."/>
            <person name="Santuari L."/>
            <person name="Cao Q."/>
            <person name="Sharma T."/>
            <person name="Shen D."/>
            <person name="Roswanjaya Y."/>
            <person name="Wardhani T."/>
            <person name="Kalhor M.S."/>
            <person name="Jansen J."/>
            <person name="Van den Hoogen J."/>
            <person name="Gungor B."/>
            <person name="Hartog M."/>
            <person name="Hontelez J."/>
            <person name="Verver J."/>
            <person name="Yang W.-C."/>
            <person name="Schijlen E."/>
            <person name="Repin R."/>
            <person name="Schilthuizen M."/>
            <person name="Schranz E."/>
            <person name="Heidstra R."/>
            <person name="Miyata K."/>
            <person name="Fedorova E."/>
            <person name="Kohlen W."/>
            <person name="Bisseling T."/>
            <person name="Smit S."/>
            <person name="Geurts R."/>
        </authorList>
    </citation>
    <scope>NUCLEOTIDE SEQUENCE [LARGE SCALE GENOMIC DNA]</scope>
    <source>
        <strain evidence="11">cv. WU1-14</strain>
    </source>
</reference>
<evidence type="ECO:0000256" key="2">
    <source>
        <dbReference type="ARBA" id="ARBA00011073"/>
    </source>
</evidence>
<dbReference type="Proteomes" id="UP000237105">
    <property type="component" value="Unassembled WGS sequence"/>
</dbReference>
<proteinExistence type="inferred from homology"/>
<dbReference type="InterPro" id="IPR036852">
    <property type="entry name" value="Peptidase_S8/S53_dom_sf"/>
</dbReference>
<dbReference type="InterPro" id="IPR023828">
    <property type="entry name" value="Peptidase_S8_Ser-AS"/>
</dbReference>
<keyword evidence="5" id="KW-0378">Hydrolase</keyword>
<evidence type="ECO:0000256" key="6">
    <source>
        <dbReference type="ARBA" id="ARBA00022825"/>
    </source>
</evidence>
<evidence type="ECO:0000256" key="5">
    <source>
        <dbReference type="ARBA" id="ARBA00022801"/>
    </source>
</evidence>
<dbReference type="Pfam" id="PF00082">
    <property type="entry name" value="Peptidase_S8"/>
    <property type="match status" value="1"/>
</dbReference>
<dbReference type="PANTHER" id="PTHR10795">
    <property type="entry name" value="PROPROTEIN CONVERTASE SUBTILISIN/KEXIN"/>
    <property type="match status" value="1"/>
</dbReference>
<dbReference type="Gene3D" id="2.60.40.2310">
    <property type="match status" value="1"/>
</dbReference>
<dbReference type="EMBL" id="JXTB01000197">
    <property type="protein sequence ID" value="PON54250.1"/>
    <property type="molecule type" value="Genomic_DNA"/>
</dbReference>
<dbReference type="Pfam" id="PF17766">
    <property type="entry name" value="fn3_6"/>
    <property type="match status" value="1"/>
</dbReference>
<evidence type="ECO:0000259" key="8">
    <source>
        <dbReference type="Pfam" id="PF00082"/>
    </source>
</evidence>
<comment type="subcellular location">
    <subcellularLocation>
        <location evidence="1">Secreted</location>
    </subcellularLocation>
</comment>
<evidence type="ECO:0000259" key="9">
    <source>
        <dbReference type="Pfam" id="PF17766"/>
    </source>
</evidence>
<dbReference type="PROSITE" id="PS51892">
    <property type="entry name" value="SUBTILASE"/>
    <property type="match status" value="1"/>
</dbReference>
<dbReference type="STRING" id="3476.A0A2P5BZN2"/>
<keyword evidence="3" id="KW-0645">Protease</keyword>
<dbReference type="InterPro" id="IPR045051">
    <property type="entry name" value="SBT"/>
</dbReference>
<dbReference type="AlphaFoldDB" id="A0A2P5BZN2"/>
<keyword evidence="11" id="KW-1185">Reference proteome</keyword>
<feature type="domain" description="Subtilisin-like protease fibronectin type-III" evidence="9">
    <location>
        <begin position="212"/>
        <end position="268"/>
    </location>
</feature>
<evidence type="ECO:0000256" key="7">
    <source>
        <dbReference type="PROSITE-ProRule" id="PRU01240"/>
    </source>
</evidence>
<comment type="caution">
    <text evidence="10">The sequence shown here is derived from an EMBL/GenBank/DDBJ whole genome shotgun (WGS) entry which is preliminary data.</text>
</comment>
<keyword evidence="6" id="KW-0720">Serine protease</keyword>
<dbReference type="CDD" id="cd02120">
    <property type="entry name" value="PA_subtilisin_like"/>
    <property type="match status" value="1"/>
</dbReference>
<dbReference type="GO" id="GO:0005576">
    <property type="term" value="C:extracellular region"/>
    <property type="evidence" value="ECO:0007669"/>
    <property type="project" value="UniProtKB-SubCell"/>
</dbReference>
<dbReference type="SUPFAM" id="SSF52743">
    <property type="entry name" value="Subtilisin-like"/>
    <property type="match status" value="1"/>
</dbReference>
<evidence type="ECO:0000313" key="11">
    <source>
        <dbReference type="Proteomes" id="UP000237105"/>
    </source>
</evidence>
<dbReference type="InterPro" id="IPR000209">
    <property type="entry name" value="Peptidase_S8/S53_dom"/>
</dbReference>
<dbReference type="PROSITE" id="PS00138">
    <property type="entry name" value="SUBTILASE_SER"/>
    <property type="match status" value="1"/>
</dbReference>
<dbReference type="GO" id="GO:0006508">
    <property type="term" value="P:proteolysis"/>
    <property type="evidence" value="ECO:0007669"/>
    <property type="project" value="UniProtKB-KW"/>
</dbReference>
<evidence type="ECO:0000256" key="4">
    <source>
        <dbReference type="ARBA" id="ARBA00022729"/>
    </source>
</evidence>
<protein>
    <submittedName>
        <fullName evidence="10">Peptidase S8, subtilisin-related</fullName>
    </submittedName>
</protein>
<sequence>MDDVFCLPGTLNPEDVSGKIVVCIRGENSKVEISLGVKEAVAAFSSRGPNTRTPEILKPDVLAPGVNILAAWTGAAGPTGLGEDKRRISFNIKSGTSMSCPHVSGLAALIKSMQKWSPAAIRSALMTTAYYTYKNGKTIQDIVTRTPATPFDYGAGHVDRVAALDPGLVYDITVEDYIRFLCASNYTKEQIKTVTKRNFNCNNGKKKYSVGDLNDLSFAVPLKAASDEDGGTNRSTTVTYTRTLTNVGTSPARYRVKVSKVDAVKISV</sequence>
<dbReference type="OrthoDB" id="206201at2759"/>